<reference evidence="2" key="1">
    <citation type="submission" date="2023-10" db="EMBL/GenBank/DDBJ databases">
        <authorList>
            <person name="Chen Y."/>
            <person name="Shah S."/>
            <person name="Dougan E. K."/>
            <person name="Thang M."/>
            <person name="Chan C."/>
        </authorList>
    </citation>
    <scope>NUCLEOTIDE SEQUENCE [LARGE SCALE GENOMIC DNA]</scope>
</reference>
<evidence type="ECO:0000313" key="3">
    <source>
        <dbReference type="Proteomes" id="UP001189429"/>
    </source>
</evidence>
<evidence type="ECO:0000313" key="2">
    <source>
        <dbReference type="EMBL" id="CAK0837323.1"/>
    </source>
</evidence>
<organism evidence="2 3">
    <name type="scientific">Prorocentrum cordatum</name>
    <dbReference type="NCBI Taxonomy" id="2364126"/>
    <lineage>
        <taxon>Eukaryota</taxon>
        <taxon>Sar</taxon>
        <taxon>Alveolata</taxon>
        <taxon>Dinophyceae</taxon>
        <taxon>Prorocentrales</taxon>
        <taxon>Prorocentraceae</taxon>
        <taxon>Prorocentrum</taxon>
    </lineage>
</organism>
<accession>A0ABN9SXX2</accession>
<dbReference type="Proteomes" id="UP001189429">
    <property type="component" value="Unassembled WGS sequence"/>
</dbReference>
<feature type="compositionally biased region" description="Basic residues" evidence="1">
    <location>
        <begin position="105"/>
        <end position="118"/>
    </location>
</feature>
<feature type="non-terminal residue" evidence="2">
    <location>
        <position position="1"/>
    </location>
</feature>
<proteinExistence type="predicted"/>
<feature type="compositionally biased region" description="Polar residues" evidence="1">
    <location>
        <begin position="149"/>
        <end position="168"/>
    </location>
</feature>
<evidence type="ECO:0000256" key="1">
    <source>
        <dbReference type="SAM" id="MobiDB-lite"/>
    </source>
</evidence>
<feature type="region of interest" description="Disordered" evidence="1">
    <location>
        <begin position="69"/>
        <end position="168"/>
    </location>
</feature>
<protein>
    <submittedName>
        <fullName evidence="2">Uncharacterized protein</fullName>
    </submittedName>
</protein>
<dbReference type="EMBL" id="CAUYUJ010014144">
    <property type="protein sequence ID" value="CAK0837323.1"/>
    <property type="molecule type" value="Genomic_DNA"/>
</dbReference>
<comment type="caution">
    <text evidence="2">The sequence shown here is derived from an EMBL/GenBank/DDBJ whole genome shotgun (WGS) entry which is preliminary data.</text>
</comment>
<sequence>LSLSLSLSNSLSLSLFLSLSLSLHLLYTSIWRSHQHHPQFEGGVPAKRGPACRPHVGDLRPVGSFLSLLHAPPRGPPQSHALPPGKPCGRGPLPRLPAPPGARRTSSRRSRRIWRRREGHRDAVHGRPPEARRVPGPAYAEEISPTPPCSSTAQRRRTTSAASSGDDA</sequence>
<keyword evidence="3" id="KW-1185">Reference proteome</keyword>
<name>A0ABN9SXX2_9DINO</name>
<feature type="compositionally biased region" description="Basic and acidic residues" evidence="1">
    <location>
        <begin position="119"/>
        <end position="133"/>
    </location>
</feature>
<gene>
    <name evidence="2" type="ORF">PCOR1329_LOCUS33553</name>
</gene>